<dbReference type="OrthoDB" id="9808367at2"/>
<evidence type="ECO:0000313" key="4">
    <source>
        <dbReference type="Proteomes" id="UP000237682"/>
    </source>
</evidence>
<sequence length="365" mass="38850">MTTGWVWHERFGWHDTGTAAGFLKGEFIQPLQHVESPESKARFASLVEVSGIAKALKRIEITKASDEDILRVHTSEHLDKMKALSADIRGGDMGDGVSPFGFAGVDLACLAAGGTISALRAVVEGEVANAYALVRPPGHHARPEKGMGFCMFANVAVAIAHARARLGIERVAVVDWDVHHGNGTEACFEADPNILTISLHQDGNFPPDTGKVADRGVGPGKGSAINIPLPAGSGEGAYLDAFDRVVLPAIARFKPDVIMVASGFDSSNADPLGRMLLVSGSYRRMTRRLMDLAASLCGGRLVISHEGGYSPFYVPFCGLAVVETLSGVATGVEDPYERFWKDLPGQELQPHQRALVDAVVQACGL</sequence>
<evidence type="ECO:0000259" key="2">
    <source>
        <dbReference type="Pfam" id="PF00850"/>
    </source>
</evidence>
<proteinExistence type="inferred from homology"/>
<dbReference type="Gene3D" id="3.40.800.20">
    <property type="entry name" value="Histone deacetylase domain"/>
    <property type="match status" value="1"/>
</dbReference>
<comment type="caution">
    <text evidence="3">The sequence shown here is derived from an EMBL/GenBank/DDBJ whole genome shotgun (WGS) entry which is preliminary data.</text>
</comment>
<dbReference type="GO" id="GO:0040029">
    <property type="term" value="P:epigenetic regulation of gene expression"/>
    <property type="evidence" value="ECO:0007669"/>
    <property type="project" value="TreeGrafter"/>
</dbReference>
<keyword evidence="4" id="KW-1185">Reference proteome</keyword>
<dbReference type="RefSeq" id="WP_105860438.1">
    <property type="nucleotide sequence ID" value="NZ_PUEJ01000001.1"/>
</dbReference>
<gene>
    <name evidence="3" type="ORF">C5L14_02565</name>
</gene>
<dbReference type="Pfam" id="PF00850">
    <property type="entry name" value="Hist_deacetyl"/>
    <property type="match status" value="1"/>
</dbReference>
<dbReference type="GO" id="GO:0005737">
    <property type="term" value="C:cytoplasm"/>
    <property type="evidence" value="ECO:0007669"/>
    <property type="project" value="TreeGrafter"/>
</dbReference>
<accession>A0A2S9QJF1</accession>
<evidence type="ECO:0000256" key="1">
    <source>
        <dbReference type="ARBA" id="ARBA00005947"/>
    </source>
</evidence>
<dbReference type="InterPro" id="IPR023801">
    <property type="entry name" value="His_deacetylse_dom"/>
</dbReference>
<feature type="domain" description="Histone deacetylase" evidence="2">
    <location>
        <begin position="33"/>
        <end position="323"/>
    </location>
</feature>
<organism evidence="3 4">
    <name type="scientific">Labrys okinawensis</name>
    <dbReference type="NCBI Taxonomy" id="346911"/>
    <lineage>
        <taxon>Bacteria</taxon>
        <taxon>Pseudomonadati</taxon>
        <taxon>Pseudomonadota</taxon>
        <taxon>Alphaproteobacteria</taxon>
        <taxon>Hyphomicrobiales</taxon>
        <taxon>Xanthobacteraceae</taxon>
        <taxon>Labrys</taxon>
    </lineage>
</organism>
<dbReference type="InterPro" id="IPR023696">
    <property type="entry name" value="Ureohydrolase_dom_sf"/>
</dbReference>
<dbReference type="InterPro" id="IPR000286">
    <property type="entry name" value="HDACs"/>
</dbReference>
<dbReference type="SUPFAM" id="SSF52768">
    <property type="entry name" value="Arginase/deacetylase"/>
    <property type="match status" value="1"/>
</dbReference>
<dbReference type="GO" id="GO:0004407">
    <property type="term" value="F:histone deacetylase activity"/>
    <property type="evidence" value="ECO:0007669"/>
    <property type="project" value="TreeGrafter"/>
</dbReference>
<dbReference type="PRINTS" id="PR01270">
    <property type="entry name" value="HDASUPER"/>
</dbReference>
<dbReference type="CDD" id="cd09996">
    <property type="entry name" value="HDAC_classII_1"/>
    <property type="match status" value="1"/>
</dbReference>
<dbReference type="InterPro" id="IPR037138">
    <property type="entry name" value="His_deacetylse_dom_sf"/>
</dbReference>
<protein>
    <submittedName>
        <fullName evidence="3">Class II histone deacetylase</fullName>
    </submittedName>
</protein>
<dbReference type="AlphaFoldDB" id="A0A2S9QJF1"/>
<reference evidence="3 4" key="1">
    <citation type="submission" date="2018-02" db="EMBL/GenBank/DDBJ databases">
        <title>Whole genome sequencing of endophytic bacterium.</title>
        <authorList>
            <person name="Eedara R."/>
            <person name="Podile A.R."/>
        </authorList>
    </citation>
    <scope>NUCLEOTIDE SEQUENCE [LARGE SCALE GENOMIC DNA]</scope>
    <source>
        <strain evidence="3 4">RP1T</strain>
    </source>
</reference>
<comment type="similarity">
    <text evidence="1">Belongs to the histone deacetylase family.</text>
</comment>
<dbReference type="Proteomes" id="UP000237682">
    <property type="component" value="Unassembled WGS sequence"/>
</dbReference>
<name>A0A2S9QJF1_9HYPH</name>
<dbReference type="PANTHER" id="PTHR10625:SF31">
    <property type="entry name" value="HISTONE DEACETYLASE DOMAIN-CONTAINING PROTEIN"/>
    <property type="match status" value="1"/>
</dbReference>
<dbReference type="EMBL" id="PUEJ01000001">
    <property type="protein sequence ID" value="PRH89475.1"/>
    <property type="molecule type" value="Genomic_DNA"/>
</dbReference>
<evidence type="ECO:0000313" key="3">
    <source>
        <dbReference type="EMBL" id="PRH89475.1"/>
    </source>
</evidence>
<dbReference type="PANTHER" id="PTHR10625">
    <property type="entry name" value="HISTONE DEACETYLASE HDAC1-RELATED"/>
    <property type="match status" value="1"/>
</dbReference>